<comment type="caution">
    <text evidence="10">The sequence shown here is derived from an EMBL/GenBank/DDBJ whole genome shotgun (WGS) entry which is preliminary data.</text>
</comment>
<dbReference type="InterPro" id="IPR050121">
    <property type="entry name" value="Cytochrome_P450_monoxygenase"/>
</dbReference>
<proteinExistence type="inferred from homology"/>
<reference evidence="10 11" key="1">
    <citation type="journal article" date="2018" name="Evol. Lett.">
        <title>Horizontal gene cluster transfer increased hallucinogenic mushroom diversity.</title>
        <authorList>
            <person name="Reynolds H.T."/>
            <person name="Vijayakumar V."/>
            <person name="Gluck-Thaler E."/>
            <person name="Korotkin H.B."/>
            <person name="Matheny P.B."/>
            <person name="Slot J.C."/>
        </authorList>
    </citation>
    <scope>NUCLEOTIDE SEQUENCE [LARGE SCALE GENOMIC DNA]</scope>
    <source>
        <strain evidence="10 11">2631</strain>
    </source>
</reference>
<dbReference type="InterPro" id="IPR036396">
    <property type="entry name" value="Cyt_P450_sf"/>
</dbReference>
<evidence type="ECO:0008006" key="12">
    <source>
        <dbReference type="Google" id="ProtNLM"/>
    </source>
</evidence>
<accession>A0A409WMQ8</accession>
<dbReference type="SUPFAM" id="SSF48264">
    <property type="entry name" value="Cytochrome P450"/>
    <property type="match status" value="1"/>
</dbReference>
<evidence type="ECO:0000313" key="10">
    <source>
        <dbReference type="EMBL" id="PPQ79817.1"/>
    </source>
</evidence>
<dbReference type="GO" id="GO:0004497">
    <property type="term" value="F:monooxygenase activity"/>
    <property type="evidence" value="ECO:0007669"/>
    <property type="project" value="UniProtKB-KW"/>
</dbReference>
<comment type="similarity">
    <text evidence="3 8">Belongs to the cytochrome P450 family.</text>
</comment>
<dbReference type="InterPro" id="IPR001128">
    <property type="entry name" value="Cyt_P450"/>
</dbReference>
<dbReference type="InterPro" id="IPR002403">
    <property type="entry name" value="Cyt_P450_E_grp-IV"/>
</dbReference>
<dbReference type="OrthoDB" id="1470350at2759"/>
<organism evidence="10 11">
    <name type="scientific">Psilocybe cyanescens</name>
    <dbReference type="NCBI Taxonomy" id="93625"/>
    <lineage>
        <taxon>Eukaryota</taxon>
        <taxon>Fungi</taxon>
        <taxon>Dikarya</taxon>
        <taxon>Basidiomycota</taxon>
        <taxon>Agaricomycotina</taxon>
        <taxon>Agaricomycetes</taxon>
        <taxon>Agaricomycetidae</taxon>
        <taxon>Agaricales</taxon>
        <taxon>Agaricineae</taxon>
        <taxon>Strophariaceae</taxon>
        <taxon>Psilocybe</taxon>
    </lineage>
</organism>
<keyword evidence="5 8" id="KW-0560">Oxidoreductase</keyword>
<dbReference type="PROSITE" id="PS00086">
    <property type="entry name" value="CYTOCHROME_P450"/>
    <property type="match status" value="1"/>
</dbReference>
<dbReference type="EMBL" id="NHYD01003360">
    <property type="protein sequence ID" value="PPQ79817.1"/>
    <property type="molecule type" value="Genomic_DNA"/>
</dbReference>
<evidence type="ECO:0000256" key="2">
    <source>
        <dbReference type="ARBA" id="ARBA00005179"/>
    </source>
</evidence>
<dbReference type="GO" id="GO:0020037">
    <property type="term" value="F:heme binding"/>
    <property type="evidence" value="ECO:0007669"/>
    <property type="project" value="InterPro"/>
</dbReference>
<dbReference type="Pfam" id="PF00067">
    <property type="entry name" value="p450"/>
    <property type="match status" value="1"/>
</dbReference>
<protein>
    <recommendedName>
        <fullName evidence="12">Cytochrome P450</fullName>
    </recommendedName>
</protein>
<evidence type="ECO:0000313" key="11">
    <source>
        <dbReference type="Proteomes" id="UP000283269"/>
    </source>
</evidence>
<evidence type="ECO:0000256" key="3">
    <source>
        <dbReference type="ARBA" id="ARBA00010617"/>
    </source>
</evidence>
<keyword evidence="8" id="KW-0503">Monooxygenase</keyword>
<keyword evidence="11" id="KW-1185">Reference proteome</keyword>
<name>A0A409WMQ8_PSICY</name>
<dbReference type="Proteomes" id="UP000283269">
    <property type="component" value="Unassembled WGS sequence"/>
</dbReference>
<dbReference type="PANTHER" id="PTHR24305">
    <property type="entry name" value="CYTOCHROME P450"/>
    <property type="match status" value="1"/>
</dbReference>
<sequence length="502" mass="57438">MFAFNALTVFASLSLLAVTLSQAWKRLYYHSLSRYPGPRLAALTSWYRAYYDIVKDGGWSEHLEHLHNRYGTIIRVGLNELHFSDPRAYNEIYGIGTRHIKQPQMYSCFSTDKSVFAMFDHHEVMQRRNLIGPFFSRRAILNLEKTVQTKIDLLVSRLLEYTPRKQSANLDLAFRATSLEVITSYCFAKSSNALDSENFQNEILIAIDQTLPMIWVFKHFPLIKRILLGIPECFASVLKPSTTGILEQRRQMGSQIDEILKDPTSLHSVDHETIYHHFLTPQPDNERLPPINRDWLLDEGLYLRFAGSDTVGNTCTVAAYYILNNKHVHRKLFKTLVEAWPDKDTPASYETLERLSYLTAVIKESLRMAHGVVSPLPRIVGPSDAEISGEVIPAGTVVSMGAPIVHRNPEIFPDPLRFEPERWLKDDSAELEKYLVAFSKGPRGCLGINLAWCELYLIIGTVFRKLDLTPDNPSIENVSFREYFVPIHRGRHFHAFVAPTSQ</sequence>
<evidence type="ECO:0000256" key="6">
    <source>
        <dbReference type="ARBA" id="ARBA00023004"/>
    </source>
</evidence>
<dbReference type="PRINTS" id="PR00385">
    <property type="entry name" value="P450"/>
</dbReference>
<dbReference type="GO" id="GO:0005506">
    <property type="term" value="F:iron ion binding"/>
    <property type="evidence" value="ECO:0007669"/>
    <property type="project" value="InterPro"/>
</dbReference>
<feature type="signal peptide" evidence="9">
    <location>
        <begin position="1"/>
        <end position="21"/>
    </location>
</feature>
<feature type="binding site" description="axial binding residue" evidence="7">
    <location>
        <position position="445"/>
    </location>
    <ligand>
        <name>heme</name>
        <dbReference type="ChEBI" id="CHEBI:30413"/>
    </ligand>
    <ligandPart>
        <name>Fe</name>
        <dbReference type="ChEBI" id="CHEBI:18248"/>
    </ligandPart>
</feature>
<keyword evidence="9" id="KW-0732">Signal</keyword>
<dbReference type="CDD" id="cd11062">
    <property type="entry name" value="CYP58-like"/>
    <property type="match status" value="1"/>
</dbReference>
<dbReference type="PANTHER" id="PTHR24305:SF157">
    <property type="entry name" value="N-ACETYLTRYPTOPHAN 6-HYDROXYLASE IVOC-RELATED"/>
    <property type="match status" value="1"/>
</dbReference>
<evidence type="ECO:0000256" key="8">
    <source>
        <dbReference type="RuleBase" id="RU000461"/>
    </source>
</evidence>
<keyword evidence="7 8" id="KW-0349">Heme</keyword>
<evidence type="ECO:0000256" key="4">
    <source>
        <dbReference type="ARBA" id="ARBA00022723"/>
    </source>
</evidence>
<dbReference type="PRINTS" id="PR00465">
    <property type="entry name" value="EP450IV"/>
</dbReference>
<dbReference type="GO" id="GO:0016705">
    <property type="term" value="F:oxidoreductase activity, acting on paired donors, with incorporation or reduction of molecular oxygen"/>
    <property type="evidence" value="ECO:0007669"/>
    <property type="project" value="InterPro"/>
</dbReference>
<evidence type="ECO:0000256" key="9">
    <source>
        <dbReference type="SAM" id="SignalP"/>
    </source>
</evidence>
<evidence type="ECO:0000256" key="7">
    <source>
        <dbReference type="PIRSR" id="PIRSR602403-1"/>
    </source>
</evidence>
<dbReference type="InParanoid" id="A0A409WMQ8"/>
<dbReference type="AlphaFoldDB" id="A0A409WMQ8"/>
<comment type="pathway">
    <text evidence="2">Secondary metabolite biosynthesis.</text>
</comment>
<dbReference type="Gene3D" id="1.10.630.10">
    <property type="entry name" value="Cytochrome P450"/>
    <property type="match status" value="1"/>
</dbReference>
<keyword evidence="4 7" id="KW-0479">Metal-binding</keyword>
<evidence type="ECO:0000256" key="5">
    <source>
        <dbReference type="ARBA" id="ARBA00023002"/>
    </source>
</evidence>
<comment type="cofactor">
    <cofactor evidence="1 7">
        <name>heme</name>
        <dbReference type="ChEBI" id="CHEBI:30413"/>
    </cofactor>
</comment>
<dbReference type="InterPro" id="IPR017972">
    <property type="entry name" value="Cyt_P450_CS"/>
</dbReference>
<gene>
    <name evidence="10" type="ORF">CVT25_002971</name>
</gene>
<feature type="chain" id="PRO_5019227582" description="Cytochrome P450" evidence="9">
    <location>
        <begin position="22"/>
        <end position="502"/>
    </location>
</feature>
<keyword evidence="6 7" id="KW-0408">Iron</keyword>
<evidence type="ECO:0000256" key="1">
    <source>
        <dbReference type="ARBA" id="ARBA00001971"/>
    </source>
</evidence>
<dbReference type="STRING" id="93625.A0A409WMQ8"/>